<keyword evidence="3" id="KW-0812">Transmembrane</keyword>
<comment type="similarity">
    <text evidence="3">Belongs to the glycosyltransferase 11 family.</text>
</comment>
<sequence>MRKCYFFFVCGCIIVNLGVYQFFQDLSVTDGQTDILHKPNNGFFPLREPLKTPLLNEKLQLSKSHVVKFMLSFDSNNTQIDLHVYANSSANNERALTLPSSTQNPNNSLANESSSSTRTTTAQQSATSRAIATKLYLTTWFMGRLGNQMFIYASMVGLARAQNRVPVINSGGDLVNTFQITNLNENINTNGWKWVSESAFAIFESKLMNLPPINIIVTGYLQCWRYFQHAQDEIRREFTFVPSIQKEADAVLASCRSKLQNHVIVGVQVRRGDLVLSRNKRLGYGVAKASYFVKAFAKMRSLLPNQNITFLVASDDLTWCIDNINDTSVTFLPKMDAGSHFAILSSCDHVILSSGTFGWWIAWLANGTTIYYKDYIRKNTPLYFTYRDSDYYPPWWIGLRN</sequence>
<comment type="pathway">
    <text evidence="3">Protein modification; protein glycosylation.</text>
</comment>
<evidence type="ECO:0000256" key="2">
    <source>
        <dbReference type="ARBA" id="ARBA00022679"/>
    </source>
</evidence>
<reference evidence="5" key="1">
    <citation type="submission" date="2020-05" db="UniProtKB">
        <authorList>
            <consortium name="EnsemblMetazoa"/>
        </authorList>
    </citation>
    <scope>IDENTIFICATION</scope>
    <source>
        <strain evidence="5">BB02</strain>
    </source>
</reference>
<evidence type="ECO:0000256" key="4">
    <source>
        <dbReference type="SAM" id="MobiDB-lite"/>
    </source>
</evidence>
<dbReference type="VEuPathDB" id="VectorBase:BGLAX_030024"/>
<dbReference type="GO" id="GO:0008107">
    <property type="term" value="F:galactoside 2-alpha-L-fucosyltransferase activity"/>
    <property type="evidence" value="ECO:0007669"/>
    <property type="project" value="InterPro"/>
</dbReference>
<dbReference type="GO" id="GO:0032580">
    <property type="term" value="C:Golgi cisterna membrane"/>
    <property type="evidence" value="ECO:0007669"/>
    <property type="project" value="UniProtKB-SubCell"/>
</dbReference>
<dbReference type="AlphaFoldDB" id="A0A2C9KQS9"/>
<evidence type="ECO:0000313" key="6">
    <source>
        <dbReference type="Proteomes" id="UP000076420"/>
    </source>
</evidence>
<feature type="transmembrane region" description="Helical" evidence="3">
    <location>
        <begin position="5"/>
        <end position="23"/>
    </location>
</feature>
<proteinExistence type="inferred from homology"/>
<comment type="subcellular location">
    <subcellularLocation>
        <location evidence="3">Golgi apparatus</location>
        <location evidence="3">Golgi stack membrane</location>
        <topology evidence="3">Single-pass type II membrane protein</topology>
    </subcellularLocation>
</comment>
<evidence type="ECO:0000256" key="1">
    <source>
        <dbReference type="ARBA" id="ARBA00022676"/>
    </source>
</evidence>
<dbReference type="KEGG" id="bgt:106077555"/>
<dbReference type="CDD" id="cd11301">
    <property type="entry name" value="Fut1_Fut2_like"/>
    <property type="match status" value="1"/>
</dbReference>
<dbReference type="PANTHER" id="PTHR11927:SF9">
    <property type="entry name" value="L-FUCOSYLTRANSFERASE"/>
    <property type="match status" value="1"/>
</dbReference>
<gene>
    <name evidence="5" type="primary">106077555</name>
</gene>
<keyword evidence="3" id="KW-1133">Transmembrane helix</keyword>
<dbReference type="OrthoDB" id="6048772at2759"/>
<dbReference type="PANTHER" id="PTHR11927">
    <property type="entry name" value="GALACTOSIDE 2-L-FUCOSYLTRANSFERASE"/>
    <property type="match status" value="1"/>
</dbReference>
<organism evidence="5 6">
    <name type="scientific">Biomphalaria glabrata</name>
    <name type="common">Bloodfluke planorb</name>
    <name type="synonym">Freshwater snail</name>
    <dbReference type="NCBI Taxonomy" id="6526"/>
    <lineage>
        <taxon>Eukaryota</taxon>
        <taxon>Metazoa</taxon>
        <taxon>Spiralia</taxon>
        <taxon>Lophotrochozoa</taxon>
        <taxon>Mollusca</taxon>
        <taxon>Gastropoda</taxon>
        <taxon>Heterobranchia</taxon>
        <taxon>Euthyneura</taxon>
        <taxon>Panpulmonata</taxon>
        <taxon>Hygrophila</taxon>
        <taxon>Lymnaeoidea</taxon>
        <taxon>Planorbidae</taxon>
        <taxon>Biomphalaria</taxon>
    </lineage>
</organism>
<dbReference type="VEuPathDB" id="VectorBase:BGLB022438"/>
<dbReference type="STRING" id="6526.A0A2C9KQS9"/>
<feature type="region of interest" description="Disordered" evidence="4">
    <location>
        <begin position="96"/>
        <end position="125"/>
    </location>
</feature>
<accession>A0A2C9KQS9</accession>
<keyword evidence="2 3" id="KW-0808">Transferase</keyword>
<dbReference type="Proteomes" id="UP000076420">
    <property type="component" value="Unassembled WGS sequence"/>
</dbReference>
<keyword evidence="3" id="KW-0472">Membrane</keyword>
<dbReference type="EnsemblMetazoa" id="BGLB022438-RB">
    <property type="protein sequence ID" value="BGLB022438-PB"/>
    <property type="gene ID" value="BGLB022438"/>
</dbReference>
<protein>
    <recommendedName>
        <fullName evidence="3">L-Fucosyltransferase</fullName>
        <ecNumber evidence="3">2.4.1.-</ecNumber>
    </recommendedName>
</protein>
<dbReference type="InterPro" id="IPR002516">
    <property type="entry name" value="Glyco_trans_11"/>
</dbReference>
<keyword evidence="3" id="KW-0325">Glycoprotein</keyword>
<dbReference type="UniPathway" id="UPA00378"/>
<keyword evidence="3" id="KW-0333">Golgi apparatus</keyword>
<feature type="compositionally biased region" description="Polar residues" evidence="4">
    <location>
        <begin position="96"/>
        <end position="112"/>
    </location>
</feature>
<evidence type="ECO:0000313" key="5">
    <source>
        <dbReference type="EnsemblMetazoa" id="BGLB022438-PB"/>
    </source>
</evidence>
<feature type="compositionally biased region" description="Low complexity" evidence="4">
    <location>
        <begin position="113"/>
        <end position="125"/>
    </location>
</feature>
<evidence type="ECO:0000256" key="3">
    <source>
        <dbReference type="RuleBase" id="RU363129"/>
    </source>
</evidence>
<keyword evidence="1 3" id="KW-0328">Glycosyltransferase</keyword>
<keyword evidence="3" id="KW-0735">Signal-anchor</keyword>
<dbReference type="Pfam" id="PF01531">
    <property type="entry name" value="Glyco_transf_11"/>
    <property type="match status" value="1"/>
</dbReference>
<name>A0A2C9KQS9_BIOGL</name>
<dbReference type="GO" id="GO:0005975">
    <property type="term" value="P:carbohydrate metabolic process"/>
    <property type="evidence" value="ECO:0007669"/>
    <property type="project" value="InterPro"/>
</dbReference>
<dbReference type="EC" id="2.4.1.-" evidence="3"/>